<evidence type="ECO:0000256" key="4">
    <source>
        <dbReference type="ARBA" id="ARBA00042071"/>
    </source>
</evidence>
<dbReference type="EMBL" id="AFYH01065766">
    <property type="status" value="NOT_ANNOTATED_CDS"/>
    <property type="molecule type" value="Genomic_DNA"/>
</dbReference>
<dbReference type="InterPro" id="IPR014753">
    <property type="entry name" value="Arrestin_N"/>
</dbReference>
<dbReference type="Gene3D" id="2.60.40.840">
    <property type="match status" value="1"/>
</dbReference>
<dbReference type="Gene3D" id="2.60.40.640">
    <property type="match status" value="1"/>
</dbReference>
<evidence type="ECO:0000259" key="5">
    <source>
        <dbReference type="SMART" id="SM01017"/>
    </source>
</evidence>
<dbReference type="InterPro" id="IPR014756">
    <property type="entry name" value="Ig_E-set"/>
</dbReference>
<evidence type="ECO:0000256" key="3">
    <source>
        <dbReference type="ARBA" id="ARBA00041305"/>
    </source>
</evidence>
<dbReference type="SMART" id="SM01017">
    <property type="entry name" value="Arrestin_C"/>
    <property type="match status" value="1"/>
</dbReference>
<dbReference type="InterPro" id="IPR014752">
    <property type="entry name" value="Arrestin-like_C"/>
</dbReference>
<dbReference type="GO" id="GO:0002031">
    <property type="term" value="P:G protein-coupled receptor internalization"/>
    <property type="evidence" value="ECO:0007669"/>
    <property type="project" value="TreeGrafter"/>
</dbReference>
<dbReference type="GO" id="GO:0001664">
    <property type="term" value="F:G protein-coupled receptor binding"/>
    <property type="evidence" value="ECO:0007669"/>
    <property type="project" value="TreeGrafter"/>
</dbReference>
<protein>
    <recommendedName>
        <fullName evidence="2">S-arrestin</fullName>
    </recommendedName>
    <alternativeName>
        <fullName evidence="4">Retinal S-antigen</fullName>
    </alternativeName>
    <alternativeName>
        <fullName evidence="3">Rod photoreceptor arrestin</fullName>
    </alternativeName>
</protein>
<dbReference type="EMBL" id="AFYH01065760">
    <property type="status" value="NOT_ANNOTATED_CDS"/>
    <property type="molecule type" value="Genomic_DNA"/>
</dbReference>
<dbReference type="SUPFAM" id="SSF81296">
    <property type="entry name" value="E set domains"/>
    <property type="match status" value="2"/>
</dbReference>
<comment type="similarity">
    <text evidence="1">Belongs to the arrestin family.</text>
</comment>
<dbReference type="InParanoid" id="H3A1U6"/>
<dbReference type="EMBL" id="AFYH01065764">
    <property type="status" value="NOT_ANNOTATED_CDS"/>
    <property type="molecule type" value="Genomic_DNA"/>
</dbReference>
<dbReference type="AlphaFoldDB" id="H3A1U6"/>
<dbReference type="EMBL" id="AFYH01065761">
    <property type="status" value="NOT_ANNOTATED_CDS"/>
    <property type="molecule type" value="Genomic_DNA"/>
</dbReference>
<dbReference type="EMBL" id="AFYH01065763">
    <property type="status" value="NOT_ANNOTATED_CDS"/>
    <property type="molecule type" value="Genomic_DNA"/>
</dbReference>
<dbReference type="GO" id="GO:0007165">
    <property type="term" value="P:signal transduction"/>
    <property type="evidence" value="ECO:0007669"/>
    <property type="project" value="InterPro"/>
</dbReference>
<reference evidence="6" key="2">
    <citation type="submission" date="2025-08" db="UniProtKB">
        <authorList>
            <consortium name="Ensembl"/>
        </authorList>
    </citation>
    <scope>IDENTIFICATION</scope>
</reference>
<sequence>DGVVLVDPELLKGKKVFVLLTCAFRYGQEDMDMAGVPFRRDLYQSRVQVFPAHDNKPITKLQENLMKKLGKTSYPFYFEFPDNLPCSVSLQPAADHKEKIAKVNHDILSIKTKILDKKIHMPNSVRLMIRKVQYAPDKTGLQPKAETHRQFMMSEKPLCLAASLEKEIFYHGEPITVNVTVTNESNKHVKSITVSAEQNANVVLYSNDNYCEAVAVEETNDCVPHLVSFPPIFLMLQALRPQRRKRGVSSSSYTSTHCIHSTLLTKEGLTKEVCGILVSYYIKVKLTVSGILGNLIASDVAVQLPFKLMHPNPNNQA</sequence>
<evidence type="ECO:0000313" key="7">
    <source>
        <dbReference type="Proteomes" id="UP000008672"/>
    </source>
</evidence>
<dbReference type="EMBL" id="AFYH01065762">
    <property type="status" value="NOT_ANNOTATED_CDS"/>
    <property type="molecule type" value="Genomic_DNA"/>
</dbReference>
<proteinExistence type="inferred from homology"/>
<dbReference type="PRINTS" id="PR00309">
    <property type="entry name" value="ARRESTIN"/>
</dbReference>
<dbReference type="PANTHER" id="PTHR11792:SF15">
    <property type="entry name" value="S-ARRESTIN"/>
    <property type="match status" value="1"/>
</dbReference>
<dbReference type="PANTHER" id="PTHR11792">
    <property type="entry name" value="ARRESTIN"/>
    <property type="match status" value="1"/>
</dbReference>
<dbReference type="EMBL" id="AFYH01065765">
    <property type="status" value="NOT_ANNOTATED_CDS"/>
    <property type="molecule type" value="Genomic_DNA"/>
</dbReference>
<dbReference type="GO" id="GO:0001917">
    <property type="term" value="C:photoreceptor inner segment"/>
    <property type="evidence" value="ECO:0007669"/>
    <property type="project" value="TreeGrafter"/>
</dbReference>
<dbReference type="GeneTree" id="ENSGT00950000182887"/>
<dbReference type="GO" id="GO:0001750">
    <property type="term" value="C:photoreceptor outer segment"/>
    <property type="evidence" value="ECO:0007669"/>
    <property type="project" value="TreeGrafter"/>
</dbReference>
<organism evidence="6 7">
    <name type="scientific">Latimeria chalumnae</name>
    <name type="common">Coelacanth</name>
    <dbReference type="NCBI Taxonomy" id="7897"/>
    <lineage>
        <taxon>Eukaryota</taxon>
        <taxon>Metazoa</taxon>
        <taxon>Chordata</taxon>
        <taxon>Craniata</taxon>
        <taxon>Vertebrata</taxon>
        <taxon>Euteleostomi</taxon>
        <taxon>Coelacanthiformes</taxon>
        <taxon>Coelacanthidae</taxon>
        <taxon>Latimeria</taxon>
    </lineage>
</organism>
<dbReference type="HOGENOM" id="CLU_033484_0_0_1"/>
<dbReference type="InterPro" id="IPR011022">
    <property type="entry name" value="Arrestin_C-like"/>
</dbReference>
<gene>
    <name evidence="6" type="primary">SAG</name>
</gene>
<dbReference type="InterPro" id="IPR000698">
    <property type="entry name" value="Arrestin"/>
</dbReference>
<feature type="domain" description="Arrestin C-terminal-like" evidence="5">
    <location>
        <begin position="154"/>
        <end position="313"/>
    </location>
</feature>
<dbReference type="eggNOG" id="KOG3865">
    <property type="taxonomic scope" value="Eukaryota"/>
</dbReference>
<reference evidence="6" key="3">
    <citation type="submission" date="2025-09" db="UniProtKB">
        <authorList>
            <consortium name="Ensembl"/>
        </authorList>
    </citation>
    <scope>IDENTIFICATION</scope>
</reference>
<dbReference type="Pfam" id="PF02752">
    <property type="entry name" value="Arrestin_C"/>
    <property type="match status" value="1"/>
</dbReference>
<evidence type="ECO:0000256" key="2">
    <source>
        <dbReference type="ARBA" id="ARBA00040206"/>
    </source>
</evidence>
<dbReference type="EMBL" id="AFYH01065759">
    <property type="status" value="NOT_ANNOTATED_CDS"/>
    <property type="molecule type" value="Genomic_DNA"/>
</dbReference>
<keyword evidence="7" id="KW-1185">Reference proteome</keyword>
<evidence type="ECO:0000313" key="6">
    <source>
        <dbReference type="Ensembl" id="ENSLACP00000003617.1"/>
    </source>
</evidence>
<evidence type="ECO:0000256" key="1">
    <source>
        <dbReference type="ARBA" id="ARBA00005298"/>
    </source>
</evidence>
<dbReference type="InterPro" id="IPR011021">
    <property type="entry name" value="Arrestin-like_N"/>
</dbReference>
<dbReference type="Ensembl" id="ENSLACT00000003650.1">
    <property type="protein sequence ID" value="ENSLACP00000003617.1"/>
    <property type="gene ID" value="ENSLACG00000003224.1"/>
</dbReference>
<dbReference type="STRING" id="7897.ENSLACP00000003617"/>
<accession>H3A1U6</accession>
<dbReference type="Pfam" id="PF00339">
    <property type="entry name" value="Arrestin_N"/>
    <property type="match status" value="1"/>
</dbReference>
<name>H3A1U6_LATCH</name>
<reference evidence="7" key="1">
    <citation type="submission" date="2011-08" db="EMBL/GenBank/DDBJ databases">
        <title>The draft genome of Latimeria chalumnae.</title>
        <authorList>
            <person name="Di Palma F."/>
            <person name="Alfoldi J."/>
            <person name="Johnson J."/>
            <person name="Berlin A."/>
            <person name="Gnerre S."/>
            <person name="Jaffe D."/>
            <person name="MacCallum I."/>
            <person name="Young S."/>
            <person name="Walker B.J."/>
            <person name="Lander E."/>
            <person name="Lindblad-Toh K."/>
        </authorList>
    </citation>
    <scope>NUCLEOTIDE SEQUENCE [LARGE SCALE GENOMIC DNA]</scope>
    <source>
        <strain evidence="7">Wild caught</strain>
    </source>
</reference>
<dbReference type="Proteomes" id="UP000008672">
    <property type="component" value="Unassembled WGS sequence"/>
</dbReference>